<comment type="caution">
    <text evidence="2">The sequence shown here is derived from an EMBL/GenBank/DDBJ whole genome shotgun (WGS) entry which is preliminary data.</text>
</comment>
<dbReference type="PROSITE" id="PS01045">
    <property type="entry name" value="SQUALEN_PHYTOEN_SYN_2"/>
    <property type="match status" value="1"/>
</dbReference>
<organism evidence="2 3">
    <name type="scientific">Mucilaginibacter angelicae</name>
    <dbReference type="NCBI Taxonomy" id="869718"/>
    <lineage>
        <taxon>Bacteria</taxon>
        <taxon>Pseudomonadati</taxon>
        <taxon>Bacteroidota</taxon>
        <taxon>Sphingobacteriia</taxon>
        <taxon>Sphingobacteriales</taxon>
        <taxon>Sphingobacteriaceae</taxon>
        <taxon>Mucilaginibacter</taxon>
    </lineage>
</organism>
<dbReference type="InterPro" id="IPR002060">
    <property type="entry name" value="Squ/phyt_synthse"/>
</dbReference>
<dbReference type="SFLD" id="SFLDG01212">
    <property type="entry name" value="Phytoene_synthase_like"/>
    <property type="match status" value="1"/>
</dbReference>
<sequence>MTMRVPMMNLYDETCFECSKLITKQYSTSFSLGIKTFDKNFRYPIYAIYGFVRYADEIVDTFHGYDQQQLISRFEQETFKAIKEGISTNPVIHSFQQVVNKYGIDHELIMAFLKSMQMDLDNKAHDKDSYQAYIYGSAEVIGLMCLRVFTNDEVLYQSLIPKARSLGAAFQKVNFLRDVKADYTERGRTYFPGIDFNNFTEQDKLAIEAEIKHDFDEAFEGIKRLPVGTRLGVYIAYIYYLQLFKKISYTPASVILQKRIRVSDARKMSLYIKAVLQQKLNVI</sequence>
<gene>
    <name evidence="2" type="ORF">ACFFGT_14045</name>
</gene>
<dbReference type="InterPro" id="IPR019845">
    <property type="entry name" value="Squalene/phytoene_synthase_CS"/>
</dbReference>
<dbReference type="InterPro" id="IPR033904">
    <property type="entry name" value="Trans_IPPS_HH"/>
</dbReference>
<accession>A0ABV6L796</accession>
<reference evidence="2 3" key="1">
    <citation type="submission" date="2024-09" db="EMBL/GenBank/DDBJ databases">
        <authorList>
            <person name="Sun Q."/>
            <person name="Mori K."/>
        </authorList>
    </citation>
    <scope>NUCLEOTIDE SEQUENCE [LARGE SCALE GENOMIC DNA]</scope>
    <source>
        <strain evidence="2 3">NCAIM B.02415</strain>
    </source>
</reference>
<dbReference type="EMBL" id="JBHLTS010000022">
    <property type="protein sequence ID" value="MFC0515337.1"/>
    <property type="molecule type" value="Genomic_DNA"/>
</dbReference>
<dbReference type="Gene3D" id="1.10.600.10">
    <property type="entry name" value="Farnesyl Diphosphate Synthase"/>
    <property type="match status" value="1"/>
</dbReference>
<dbReference type="CDD" id="cd00683">
    <property type="entry name" value="Trans_IPPS_HH"/>
    <property type="match status" value="1"/>
</dbReference>
<keyword evidence="3" id="KW-1185">Reference proteome</keyword>
<protein>
    <submittedName>
        <fullName evidence="2">Phytoene/squalene synthase family protein</fullName>
    </submittedName>
</protein>
<dbReference type="SFLD" id="SFLDS00005">
    <property type="entry name" value="Isoprenoid_Synthase_Type_I"/>
    <property type="match status" value="1"/>
</dbReference>
<proteinExistence type="predicted"/>
<dbReference type="Proteomes" id="UP001589828">
    <property type="component" value="Unassembled WGS sequence"/>
</dbReference>
<dbReference type="SFLD" id="SFLDG01018">
    <property type="entry name" value="Squalene/Phytoene_Synthase_Lik"/>
    <property type="match status" value="1"/>
</dbReference>
<dbReference type="InterPro" id="IPR044843">
    <property type="entry name" value="Trans_IPPS_bact-type"/>
</dbReference>
<keyword evidence="1" id="KW-0808">Transferase</keyword>
<dbReference type="InterPro" id="IPR008949">
    <property type="entry name" value="Isoprenoid_synthase_dom_sf"/>
</dbReference>
<name>A0ABV6L796_9SPHI</name>
<evidence type="ECO:0000313" key="3">
    <source>
        <dbReference type="Proteomes" id="UP001589828"/>
    </source>
</evidence>
<dbReference type="PANTHER" id="PTHR31480">
    <property type="entry name" value="BIFUNCTIONAL LYCOPENE CYCLASE/PHYTOENE SYNTHASE"/>
    <property type="match status" value="1"/>
</dbReference>
<dbReference type="RefSeq" id="WP_377023172.1">
    <property type="nucleotide sequence ID" value="NZ_JBHLTS010000022.1"/>
</dbReference>
<evidence type="ECO:0000313" key="2">
    <source>
        <dbReference type="EMBL" id="MFC0515337.1"/>
    </source>
</evidence>
<dbReference type="SUPFAM" id="SSF48576">
    <property type="entry name" value="Terpenoid synthases"/>
    <property type="match status" value="1"/>
</dbReference>
<evidence type="ECO:0000256" key="1">
    <source>
        <dbReference type="ARBA" id="ARBA00022679"/>
    </source>
</evidence>
<dbReference type="Pfam" id="PF00494">
    <property type="entry name" value="SQS_PSY"/>
    <property type="match status" value="1"/>
</dbReference>